<evidence type="ECO:0000256" key="1">
    <source>
        <dbReference type="ARBA" id="ARBA00004429"/>
    </source>
</evidence>
<dbReference type="GO" id="GO:1902600">
    <property type="term" value="P:proton transmembrane transport"/>
    <property type="evidence" value="ECO:0007669"/>
    <property type="project" value="UniProtKB-KW"/>
</dbReference>
<evidence type="ECO:0000256" key="9">
    <source>
        <dbReference type="ARBA" id="ARBA00022781"/>
    </source>
</evidence>
<feature type="transmembrane region" description="Helical" evidence="13">
    <location>
        <begin position="235"/>
        <end position="256"/>
    </location>
</feature>
<dbReference type="Pfam" id="PF20560">
    <property type="entry name" value="MotA_N"/>
    <property type="match status" value="1"/>
</dbReference>
<evidence type="ECO:0000256" key="7">
    <source>
        <dbReference type="ARBA" id="ARBA00022692"/>
    </source>
</evidence>
<organism evidence="16 17">
    <name type="scientific">Candidatus Sulfotelmatobacter kueseliae</name>
    <dbReference type="NCBI Taxonomy" id="2042962"/>
    <lineage>
        <taxon>Bacteria</taxon>
        <taxon>Pseudomonadati</taxon>
        <taxon>Acidobacteriota</taxon>
        <taxon>Terriglobia</taxon>
        <taxon>Terriglobales</taxon>
        <taxon>Candidatus Korobacteraceae</taxon>
        <taxon>Candidatus Sulfotelmatobacter</taxon>
    </lineage>
</organism>
<dbReference type="PANTHER" id="PTHR30433:SF4">
    <property type="entry name" value="MOTILITY PROTEIN A"/>
    <property type="match status" value="1"/>
</dbReference>
<feature type="transmembrane region" description="Helical" evidence="13">
    <location>
        <begin position="27"/>
        <end position="48"/>
    </location>
</feature>
<dbReference type="AlphaFoldDB" id="A0A2U3KUF0"/>
<dbReference type="Pfam" id="PF01618">
    <property type="entry name" value="MotA_ExbB"/>
    <property type="match status" value="1"/>
</dbReference>
<evidence type="ECO:0000256" key="5">
    <source>
        <dbReference type="ARBA" id="ARBA00022500"/>
    </source>
</evidence>
<evidence type="ECO:0000259" key="15">
    <source>
        <dbReference type="Pfam" id="PF20560"/>
    </source>
</evidence>
<dbReference type="InterPro" id="IPR047055">
    <property type="entry name" value="MotA-like"/>
</dbReference>
<sequence>MFAIIGIVIVFGCIVAGYLMEHGNLRVLLQPAELLIIGGAAAGTVLIANPLHIIKKIVDGIGCVFGSSKFSKQAYIDTLKMMYDLLNRARKDGLMALESDVEEPEKSAVFSKNPAFLKNHHVRDFVCDSLRMAITGVDTFELDQMLDLDMEVHHHDSTQPTAALSTMADSLPGLGIVAAVLGVVITMGALGGPPEEIGHKVAAALVGTFLGVLLCYGLVGPVAANMAKAAEEEHAFLAVLRVLIVSFLKGSAPIMAVETARRAIPGHVRPSFQELEKACRGGGAAAAAAAAASA</sequence>
<feature type="domain" description="Motility protein A N-terminal" evidence="15">
    <location>
        <begin position="4"/>
        <end position="93"/>
    </location>
</feature>
<dbReference type="InterPro" id="IPR022522">
    <property type="entry name" value="Flagellar_motor_stator_MotA"/>
</dbReference>
<keyword evidence="12 13" id="KW-0472">Membrane</keyword>
<keyword evidence="11" id="KW-0406">Ion transport</keyword>
<evidence type="ECO:0000256" key="2">
    <source>
        <dbReference type="ARBA" id="ARBA00008038"/>
    </source>
</evidence>
<dbReference type="EMBL" id="OMOD01000142">
    <property type="protein sequence ID" value="SPF43199.1"/>
    <property type="molecule type" value="Genomic_DNA"/>
</dbReference>
<keyword evidence="8" id="KW-0283">Flagellar rotation</keyword>
<keyword evidence="7 13" id="KW-0812">Transmembrane</keyword>
<name>A0A2U3KUF0_9BACT</name>
<dbReference type="OrthoDB" id="9782603at2"/>
<keyword evidence="3" id="KW-0813">Transport</keyword>
<feature type="domain" description="MotA/TolQ/ExbB proton channel" evidence="14">
    <location>
        <begin position="120"/>
        <end position="218"/>
    </location>
</feature>
<keyword evidence="5" id="KW-0145">Chemotaxis</keyword>
<dbReference type="Proteomes" id="UP000238701">
    <property type="component" value="Unassembled WGS sequence"/>
</dbReference>
<evidence type="ECO:0000313" key="17">
    <source>
        <dbReference type="Proteomes" id="UP000238701"/>
    </source>
</evidence>
<comment type="similarity">
    <text evidence="2">Belongs to the MotA family.</text>
</comment>
<evidence type="ECO:0000256" key="8">
    <source>
        <dbReference type="ARBA" id="ARBA00022779"/>
    </source>
</evidence>
<proteinExistence type="inferred from homology"/>
<reference evidence="17" key="1">
    <citation type="submission" date="2018-02" db="EMBL/GenBank/DDBJ databases">
        <authorList>
            <person name="Hausmann B."/>
        </authorList>
    </citation>
    <scope>NUCLEOTIDE SEQUENCE [LARGE SCALE GENOMIC DNA]</scope>
    <source>
        <strain evidence="17">Peat soil MAG SbA1</strain>
    </source>
</reference>
<keyword evidence="4" id="KW-1003">Cell membrane</keyword>
<evidence type="ECO:0000256" key="11">
    <source>
        <dbReference type="ARBA" id="ARBA00023065"/>
    </source>
</evidence>
<dbReference type="PROSITE" id="PS01307">
    <property type="entry name" value="MOTA"/>
    <property type="match status" value="1"/>
</dbReference>
<evidence type="ECO:0000259" key="14">
    <source>
        <dbReference type="Pfam" id="PF01618"/>
    </source>
</evidence>
<accession>A0A2U3KUF0</accession>
<evidence type="ECO:0000256" key="4">
    <source>
        <dbReference type="ARBA" id="ARBA00022475"/>
    </source>
</evidence>
<evidence type="ECO:0000256" key="12">
    <source>
        <dbReference type="ARBA" id="ARBA00023136"/>
    </source>
</evidence>
<evidence type="ECO:0000256" key="10">
    <source>
        <dbReference type="ARBA" id="ARBA00022989"/>
    </source>
</evidence>
<dbReference type="InterPro" id="IPR000540">
    <property type="entry name" value="Flag_MotA_CS"/>
</dbReference>
<dbReference type="NCBIfam" id="TIGR03818">
    <property type="entry name" value="MotA1"/>
    <property type="match status" value="1"/>
</dbReference>
<dbReference type="GO" id="GO:0005886">
    <property type="term" value="C:plasma membrane"/>
    <property type="evidence" value="ECO:0007669"/>
    <property type="project" value="UniProtKB-SubCell"/>
</dbReference>
<keyword evidence="9" id="KW-0375">Hydrogen ion transport</keyword>
<comment type="subcellular location">
    <subcellularLocation>
        <location evidence="1">Cell inner membrane</location>
        <topology evidence="1">Multi-pass membrane protein</topology>
    </subcellularLocation>
</comment>
<dbReference type="GO" id="GO:0071978">
    <property type="term" value="P:bacterial-type flagellum-dependent swarming motility"/>
    <property type="evidence" value="ECO:0007669"/>
    <property type="project" value="InterPro"/>
</dbReference>
<evidence type="ECO:0000256" key="13">
    <source>
        <dbReference type="SAM" id="Phobius"/>
    </source>
</evidence>
<keyword evidence="6" id="KW-0997">Cell inner membrane</keyword>
<evidence type="ECO:0000256" key="3">
    <source>
        <dbReference type="ARBA" id="ARBA00022448"/>
    </source>
</evidence>
<dbReference type="GO" id="GO:0006935">
    <property type="term" value="P:chemotaxis"/>
    <property type="evidence" value="ECO:0007669"/>
    <property type="project" value="UniProtKB-KW"/>
</dbReference>
<protein>
    <submittedName>
        <fullName evidence="16">Chemotaxis protein</fullName>
    </submittedName>
</protein>
<feature type="transmembrane region" description="Helical" evidence="13">
    <location>
        <begin position="171"/>
        <end position="190"/>
    </location>
</feature>
<feature type="transmembrane region" description="Helical" evidence="13">
    <location>
        <begin position="202"/>
        <end position="223"/>
    </location>
</feature>
<keyword evidence="10 13" id="KW-1133">Transmembrane helix</keyword>
<dbReference type="PANTHER" id="PTHR30433">
    <property type="entry name" value="CHEMOTAXIS PROTEIN MOTA"/>
    <property type="match status" value="1"/>
</dbReference>
<evidence type="ECO:0000313" key="16">
    <source>
        <dbReference type="EMBL" id="SPF43199.1"/>
    </source>
</evidence>
<dbReference type="InterPro" id="IPR046786">
    <property type="entry name" value="MotA_N"/>
</dbReference>
<evidence type="ECO:0000256" key="6">
    <source>
        <dbReference type="ARBA" id="ARBA00022519"/>
    </source>
</evidence>
<gene>
    <name evidence="16" type="ORF">SBA1_480069</name>
</gene>
<dbReference type="InterPro" id="IPR002898">
    <property type="entry name" value="MotA_ExbB_proton_chnl"/>
</dbReference>